<name>A0A9X2PXL4_9BACT</name>
<dbReference type="InterPro" id="IPR026444">
    <property type="entry name" value="Secre_tail"/>
</dbReference>
<sequence length="665" mass="71166">MRRATCLFVLGLLCGGAHAQSDFVVEQAAPAHGAAGVPLADTVAFSFAQEVSVSTDWDSRFVEAPRASLSIDGVSLCLNFAGPCGGGGDVPRHVRFRVSHQPDVDYTWLVYAVESAGGTPMAEPYALRYTTAPDAGDGTIAGSVSAPVPAQKSISAPASDVRLTLRTLAQGLQRRGHGRPVFDADRADAAMDEAHSSASGRTQARVRTIGPKAAGSSPFTQVLLLDEFSIEETDWAIRGGDALIGSSGDYGVEFVRPGTYVPIAVRYTDGSNTTIDALGFHDPDGDGSPDAVEVDGDEQTGVDLQLFEFPRTTARAAPNLPVARDSAAHYAPDPQLRWVQAETGLRPDGTAYAWTYRFYSPPQDLETTVTIDPLGAHVDTTSGPGLLPEMDPIPEGFIDSDEALQIALNDGGQDLVDSYPPDRLTTLLSGGNLFWTDAPIPSEEFWQARLIGRTSSSTETFERYLNIETGDVLPVELTRFGASTTDDAVRLRWHTASETNNAGFAVQHTPGDSTVAADWRTLQFVEGAGTTQRPQTYRFRTPALPPGAHRFRLKQRDLDGTETLSDVVAVTLGLDGPLRLTPPSPNPARRAATLQFGVQAVSTATATVAVYDVLGRKVATLHDGPPPTGRMETVRLNANRLPSGTYFVRLTTENHVQVQKLTVVE</sequence>
<dbReference type="Pfam" id="PF18962">
    <property type="entry name" value="Por_Secre_tail"/>
    <property type="match status" value="1"/>
</dbReference>
<dbReference type="EMBL" id="JANUAU010000009">
    <property type="protein sequence ID" value="MCS3678740.1"/>
    <property type="molecule type" value="Genomic_DNA"/>
</dbReference>
<comment type="caution">
    <text evidence="3">The sequence shown here is derived from an EMBL/GenBank/DDBJ whole genome shotgun (WGS) entry which is preliminary data.</text>
</comment>
<evidence type="ECO:0000313" key="4">
    <source>
        <dbReference type="Proteomes" id="UP001155027"/>
    </source>
</evidence>
<dbReference type="NCBIfam" id="TIGR04183">
    <property type="entry name" value="Por_Secre_tail"/>
    <property type="match status" value="1"/>
</dbReference>
<dbReference type="Proteomes" id="UP001155027">
    <property type="component" value="Unassembled WGS sequence"/>
</dbReference>
<feature type="signal peptide" evidence="1">
    <location>
        <begin position="1"/>
        <end position="19"/>
    </location>
</feature>
<organism evidence="3 4">
    <name type="scientific">Salinibacter ruber</name>
    <dbReference type="NCBI Taxonomy" id="146919"/>
    <lineage>
        <taxon>Bacteria</taxon>
        <taxon>Pseudomonadati</taxon>
        <taxon>Rhodothermota</taxon>
        <taxon>Rhodothermia</taxon>
        <taxon>Rhodothermales</taxon>
        <taxon>Salinibacteraceae</taxon>
        <taxon>Salinibacter</taxon>
    </lineage>
</organism>
<evidence type="ECO:0000256" key="1">
    <source>
        <dbReference type="SAM" id="SignalP"/>
    </source>
</evidence>
<keyword evidence="1" id="KW-0732">Signal</keyword>
<evidence type="ECO:0000259" key="2">
    <source>
        <dbReference type="Pfam" id="PF18962"/>
    </source>
</evidence>
<protein>
    <recommendedName>
        <fullName evidence="2">Secretion system C-terminal sorting domain-containing protein</fullName>
    </recommendedName>
</protein>
<dbReference type="AlphaFoldDB" id="A0A9X2PXL4"/>
<feature type="chain" id="PRO_5040932060" description="Secretion system C-terminal sorting domain-containing protein" evidence="1">
    <location>
        <begin position="20"/>
        <end position="665"/>
    </location>
</feature>
<dbReference type="RefSeq" id="WP_259080789.1">
    <property type="nucleotide sequence ID" value="NZ_JANUAU010000009.1"/>
</dbReference>
<reference evidence="3" key="1">
    <citation type="submission" date="2022-08" db="EMBL/GenBank/DDBJ databases">
        <title>Genomic Encyclopedia of Type Strains, Phase V (KMG-V): Genome sequencing to study the core and pangenomes of soil and plant-associated prokaryotes.</title>
        <authorList>
            <person name="Whitman W."/>
        </authorList>
    </citation>
    <scope>NUCLEOTIDE SEQUENCE</scope>
    <source>
        <strain evidence="3">0</strain>
    </source>
</reference>
<gene>
    <name evidence="3" type="ORF">GGP71_002681</name>
</gene>
<accession>A0A9X2PXL4</accession>
<proteinExistence type="predicted"/>
<feature type="domain" description="Secretion system C-terminal sorting" evidence="2">
    <location>
        <begin position="585"/>
        <end position="663"/>
    </location>
</feature>
<dbReference type="Gene3D" id="2.60.40.4070">
    <property type="match status" value="1"/>
</dbReference>
<evidence type="ECO:0000313" key="3">
    <source>
        <dbReference type="EMBL" id="MCS3678740.1"/>
    </source>
</evidence>